<dbReference type="Proteomes" id="UP001219934">
    <property type="component" value="Unassembled WGS sequence"/>
</dbReference>
<dbReference type="EMBL" id="JAPTMU010000101">
    <property type="protein sequence ID" value="KAJ4921833.1"/>
    <property type="molecule type" value="Genomic_DNA"/>
</dbReference>
<proteinExistence type="predicted"/>
<feature type="region of interest" description="Disordered" evidence="1">
    <location>
        <begin position="115"/>
        <end position="155"/>
    </location>
</feature>
<gene>
    <name evidence="2" type="ORF">JOQ06_024659</name>
</gene>
<organism evidence="2 3">
    <name type="scientific">Pogonophryne albipinna</name>
    <dbReference type="NCBI Taxonomy" id="1090488"/>
    <lineage>
        <taxon>Eukaryota</taxon>
        <taxon>Metazoa</taxon>
        <taxon>Chordata</taxon>
        <taxon>Craniata</taxon>
        <taxon>Vertebrata</taxon>
        <taxon>Euteleostomi</taxon>
        <taxon>Actinopterygii</taxon>
        <taxon>Neopterygii</taxon>
        <taxon>Teleostei</taxon>
        <taxon>Neoteleostei</taxon>
        <taxon>Acanthomorphata</taxon>
        <taxon>Eupercaria</taxon>
        <taxon>Perciformes</taxon>
        <taxon>Notothenioidei</taxon>
        <taxon>Pogonophryne</taxon>
    </lineage>
</organism>
<keyword evidence="3" id="KW-1185">Reference proteome</keyword>
<feature type="compositionally biased region" description="Basic residues" evidence="1">
    <location>
        <begin position="221"/>
        <end position="230"/>
    </location>
</feature>
<evidence type="ECO:0000313" key="2">
    <source>
        <dbReference type="EMBL" id="KAJ4921833.1"/>
    </source>
</evidence>
<feature type="compositionally biased region" description="Basic and acidic residues" evidence="1">
    <location>
        <begin position="72"/>
        <end position="85"/>
    </location>
</feature>
<accession>A0AAD6ABK6</accession>
<evidence type="ECO:0000313" key="3">
    <source>
        <dbReference type="Proteomes" id="UP001219934"/>
    </source>
</evidence>
<feature type="region of interest" description="Disordered" evidence="1">
    <location>
        <begin position="71"/>
        <end position="98"/>
    </location>
</feature>
<protein>
    <submittedName>
        <fullName evidence="2">Uncharacterized protein</fullName>
    </submittedName>
</protein>
<reference evidence="2" key="1">
    <citation type="submission" date="2022-11" db="EMBL/GenBank/DDBJ databases">
        <title>Chromosome-level genome of Pogonophryne albipinna.</title>
        <authorList>
            <person name="Jo E."/>
        </authorList>
    </citation>
    <scope>NUCLEOTIDE SEQUENCE</scope>
    <source>
        <strain evidence="2">SGF0006</strain>
        <tissue evidence="2">Muscle</tissue>
    </source>
</reference>
<sequence>AELTELVQTYKQEVTEAACELICDWAQKILKRSFDTTVEIARYLIQEHIVNPRCRGPAKPHKVIKKTVISKAESEGAADHKKDFGDSSSSSSSLRPGDKSAAAVEAFMKQLPRILPRSSLPDKTHLSVSSSPSLLAPPPSLAPKDPPGVGGASAPGGQVKVISMGGGALPVMILPQSVLTSAPLPPPQLSAPTSVLQKPRGQGSGVTKRPPSDPFPAPLPLKRKRGRPRKPRPEEAPPPLPPAVLSPKPPPPSHMPIITSVTGGVIQLLQSAPPPPLGDSGGHSESPETRKQHVGCSISCAAPPHAAR</sequence>
<dbReference type="AlphaFoldDB" id="A0AAD6ABK6"/>
<feature type="compositionally biased region" description="Pro residues" evidence="1">
    <location>
        <begin position="236"/>
        <end position="254"/>
    </location>
</feature>
<feature type="non-terminal residue" evidence="2">
    <location>
        <position position="1"/>
    </location>
</feature>
<feature type="compositionally biased region" description="Pro residues" evidence="1">
    <location>
        <begin position="135"/>
        <end position="146"/>
    </location>
</feature>
<feature type="region of interest" description="Disordered" evidence="1">
    <location>
        <begin position="183"/>
        <end position="308"/>
    </location>
</feature>
<name>A0AAD6ABK6_9TELE</name>
<comment type="caution">
    <text evidence="2">The sequence shown here is derived from an EMBL/GenBank/DDBJ whole genome shotgun (WGS) entry which is preliminary data.</text>
</comment>
<evidence type="ECO:0000256" key="1">
    <source>
        <dbReference type="SAM" id="MobiDB-lite"/>
    </source>
</evidence>